<dbReference type="SUPFAM" id="SSF90123">
    <property type="entry name" value="ABC transporter transmembrane region"/>
    <property type="match status" value="1"/>
</dbReference>
<evidence type="ECO:0000313" key="7">
    <source>
        <dbReference type="EMBL" id="TNC47572.1"/>
    </source>
</evidence>
<dbReference type="EMBL" id="VDFR01000044">
    <property type="protein sequence ID" value="TNC47572.1"/>
    <property type="molecule type" value="Genomic_DNA"/>
</dbReference>
<comment type="caution">
    <text evidence="7">The sequence shown here is derived from an EMBL/GenBank/DDBJ whole genome shotgun (WGS) entry which is preliminary data.</text>
</comment>
<dbReference type="GO" id="GO:0015421">
    <property type="term" value="F:ABC-type oligopeptide transporter activity"/>
    <property type="evidence" value="ECO:0007669"/>
    <property type="project" value="TreeGrafter"/>
</dbReference>
<dbReference type="InterPro" id="IPR027417">
    <property type="entry name" value="P-loop_NTPase"/>
</dbReference>
<reference evidence="7 8" key="1">
    <citation type="submission" date="2019-05" db="EMBL/GenBank/DDBJ databases">
        <title>Mumia sp. nov., isolated from the intestinal contents of plateau pika (Ochotona curzoniae) in the Qinghai-Tibet plateau of China.</title>
        <authorList>
            <person name="Tian Z."/>
        </authorList>
    </citation>
    <scope>NUCLEOTIDE SEQUENCE [LARGE SCALE GENOMIC DNA]</scope>
    <source>
        <strain evidence="8">527</strain>
    </source>
</reference>
<comment type="subcellular location">
    <subcellularLocation>
        <location evidence="1">Cell membrane</location>
        <topology evidence="1">Multi-pass membrane protein</topology>
    </subcellularLocation>
</comment>
<evidence type="ECO:0000313" key="8">
    <source>
        <dbReference type="Proteomes" id="UP000306740"/>
    </source>
</evidence>
<feature type="domain" description="ABC transmembrane type-1" evidence="6">
    <location>
        <begin position="26"/>
        <end position="305"/>
    </location>
</feature>
<dbReference type="OrthoDB" id="4966664at2"/>
<organism evidence="7 8">
    <name type="scientific">Mumia zhuanghuii</name>
    <dbReference type="NCBI Taxonomy" id="2585211"/>
    <lineage>
        <taxon>Bacteria</taxon>
        <taxon>Bacillati</taxon>
        <taxon>Actinomycetota</taxon>
        <taxon>Actinomycetes</taxon>
        <taxon>Propionibacteriales</taxon>
        <taxon>Nocardioidaceae</taxon>
        <taxon>Mumia</taxon>
    </lineage>
</organism>
<dbReference type="Proteomes" id="UP000306740">
    <property type="component" value="Unassembled WGS sequence"/>
</dbReference>
<feature type="transmembrane region" description="Helical" evidence="5">
    <location>
        <begin position="160"/>
        <end position="180"/>
    </location>
</feature>
<evidence type="ECO:0000256" key="3">
    <source>
        <dbReference type="ARBA" id="ARBA00022989"/>
    </source>
</evidence>
<dbReference type="Gene3D" id="1.20.1560.10">
    <property type="entry name" value="ABC transporter type 1, transmembrane domain"/>
    <property type="match status" value="1"/>
</dbReference>
<keyword evidence="7" id="KW-0547">Nucleotide-binding</keyword>
<keyword evidence="2 5" id="KW-0812">Transmembrane</keyword>
<dbReference type="InterPro" id="IPR039421">
    <property type="entry name" value="Type_1_exporter"/>
</dbReference>
<dbReference type="GO" id="GO:0005886">
    <property type="term" value="C:plasma membrane"/>
    <property type="evidence" value="ECO:0007669"/>
    <property type="project" value="UniProtKB-SubCell"/>
</dbReference>
<keyword evidence="7" id="KW-0067">ATP-binding</keyword>
<evidence type="ECO:0000256" key="2">
    <source>
        <dbReference type="ARBA" id="ARBA00022692"/>
    </source>
</evidence>
<dbReference type="PROSITE" id="PS50929">
    <property type="entry name" value="ABC_TM1F"/>
    <property type="match status" value="1"/>
</dbReference>
<dbReference type="InterPro" id="IPR036640">
    <property type="entry name" value="ABC1_TM_sf"/>
</dbReference>
<evidence type="ECO:0000259" key="6">
    <source>
        <dbReference type="PROSITE" id="PS50929"/>
    </source>
</evidence>
<dbReference type="CDD" id="cd07346">
    <property type="entry name" value="ABC_6TM_exporters"/>
    <property type="match status" value="1"/>
</dbReference>
<feature type="transmembrane region" description="Helical" evidence="5">
    <location>
        <begin position="58"/>
        <end position="79"/>
    </location>
</feature>
<sequence length="454" mass="46904">MADGVALTGGAIMRRMVRRNAGRLSASFALLCVWQLCEALVPILIGTIIDRAIAPSDTAAFVVGAAGLCLLMGTLSYSYRFGARMAFRVVQREEHALRMEIVGHVLHPRGARTGMLPGETLSIATGDAQAATLVVRWIGFTVSSTVVLLASAAYLVSIDVVLGVVVLVGVPVAVGLSQVISPFLARRFGTEQQAVAEASGMATDLVQGIRPLKGIGAERAASARYRTSSRAAERAAVGTVRGWGAMGATTKALSGVLLAAVALVAGLRALDGELTLGQFVAVVGLTQFLAEPVELVAHIGAQFATSYASAKRVAAFLATPRLVPPGTGVPTDPYVLELVGVAAGPLQHVDLRAAPGELVGVVVDDPAASDTLLDLLAAEADPEVGFVMLSGTPLTGLDPDARREVLLTARHQVDLFDGTLATNIDPNGELGDEHVRALLEAVAADDLVATHPAG</sequence>
<evidence type="ECO:0000256" key="1">
    <source>
        <dbReference type="ARBA" id="ARBA00004651"/>
    </source>
</evidence>
<evidence type="ECO:0000256" key="5">
    <source>
        <dbReference type="SAM" id="Phobius"/>
    </source>
</evidence>
<dbReference type="GO" id="GO:0005524">
    <property type="term" value="F:ATP binding"/>
    <property type="evidence" value="ECO:0007669"/>
    <property type="project" value="UniProtKB-KW"/>
</dbReference>
<gene>
    <name evidence="7" type="ORF">FHE65_09720</name>
</gene>
<keyword evidence="3 5" id="KW-1133">Transmembrane helix</keyword>
<dbReference type="InterPro" id="IPR011527">
    <property type="entry name" value="ABC1_TM_dom"/>
</dbReference>
<dbReference type="PANTHER" id="PTHR43394">
    <property type="entry name" value="ATP-DEPENDENT PERMEASE MDL1, MITOCHONDRIAL"/>
    <property type="match status" value="1"/>
</dbReference>
<dbReference type="RefSeq" id="WP_139105763.1">
    <property type="nucleotide sequence ID" value="NZ_VDFR01000044.1"/>
</dbReference>
<feature type="transmembrane region" description="Helical" evidence="5">
    <location>
        <begin position="133"/>
        <end position="154"/>
    </location>
</feature>
<name>A0A5C4MP22_9ACTN</name>
<keyword evidence="4 5" id="KW-0472">Membrane</keyword>
<dbReference type="AlphaFoldDB" id="A0A5C4MP22"/>
<protein>
    <submittedName>
        <fullName evidence="7">ABC transporter ATP-binding protein</fullName>
    </submittedName>
</protein>
<evidence type="ECO:0000256" key="4">
    <source>
        <dbReference type="ARBA" id="ARBA00023136"/>
    </source>
</evidence>
<accession>A0A5C4MP22</accession>
<proteinExistence type="predicted"/>
<dbReference type="Pfam" id="PF00664">
    <property type="entry name" value="ABC_membrane"/>
    <property type="match status" value="1"/>
</dbReference>
<feature type="non-terminal residue" evidence="7">
    <location>
        <position position="454"/>
    </location>
</feature>
<dbReference type="Gene3D" id="3.40.50.300">
    <property type="entry name" value="P-loop containing nucleotide triphosphate hydrolases"/>
    <property type="match status" value="1"/>
</dbReference>
<dbReference type="SUPFAM" id="SSF52540">
    <property type="entry name" value="P-loop containing nucleoside triphosphate hydrolases"/>
    <property type="match status" value="1"/>
</dbReference>
<dbReference type="PANTHER" id="PTHR43394:SF1">
    <property type="entry name" value="ATP-BINDING CASSETTE SUB-FAMILY B MEMBER 10, MITOCHONDRIAL"/>
    <property type="match status" value="1"/>
</dbReference>